<feature type="repeat" description="WD" evidence="5">
    <location>
        <begin position="364"/>
        <end position="405"/>
    </location>
</feature>
<dbReference type="Gene3D" id="1.20.920.10">
    <property type="entry name" value="Bromodomain-like"/>
    <property type="match status" value="2"/>
</dbReference>
<evidence type="ECO:0000313" key="8">
    <source>
        <dbReference type="Proteomes" id="UP000192223"/>
    </source>
</evidence>
<dbReference type="FunFam" id="2.130.10.10:FF:000997">
    <property type="entry name" value="AGAP002030-PA-like protein"/>
    <property type="match status" value="1"/>
</dbReference>
<dbReference type="CDD" id="cd05529">
    <property type="entry name" value="Bromo_WDR9_I_like"/>
    <property type="match status" value="1"/>
</dbReference>
<feature type="compositionally biased region" description="Basic residues" evidence="6">
    <location>
        <begin position="1418"/>
        <end position="1430"/>
    </location>
</feature>
<dbReference type="InterPro" id="IPR001680">
    <property type="entry name" value="WD40_rpt"/>
</dbReference>
<feature type="compositionally biased region" description="Low complexity" evidence="6">
    <location>
        <begin position="846"/>
        <end position="855"/>
    </location>
</feature>
<dbReference type="SMART" id="SM00320">
    <property type="entry name" value="WD40"/>
    <property type="match status" value="8"/>
</dbReference>
<feature type="compositionally biased region" description="Polar residues" evidence="6">
    <location>
        <begin position="1648"/>
        <end position="1657"/>
    </location>
</feature>
<dbReference type="PANTHER" id="PTHR16266">
    <property type="entry name" value="WD REPEAT DOMAIN 9"/>
    <property type="match status" value="1"/>
</dbReference>
<evidence type="ECO:0000313" key="9">
    <source>
        <dbReference type="RefSeq" id="XP_018327574.1"/>
    </source>
</evidence>
<feature type="region of interest" description="Disordered" evidence="6">
    <location>
        <begin position="1418"/>
        <end position="1714"/>
    </location>
</feature>
<feature type="compositionally biased region" description="Polar residues" evidence="6">
    <location>
        <begin position="817"/>
        <end position="829"/>
    </location>
</feature>
<evidence type="ECO:0000259" key="7">
    <source>
        <dbReference type="PROSITE" id="PS50014"/>
    </source>
</evidence>
<dbReference type="RefSeq" id="XP_018327574.1">
    <property type="nucleotide sequence ID" value="XM_018472072.2"/>
</dbReference>
<feature type="compositionally biased region" description="Acidic residues" evidence="6">
    <location>
        <begin position="1493"/>
        <end position="1503"/>
    </location>
</feature>
<dbReference type="InterPro" id="IPR018359">
    <property type="entry name" value="Bromodomain_CS"/>
</dbReference>
<dbReference type="GO" id="GO:0008360">
    <property type="term" value="P:regulation of cell shape"/>
    <property type="evidence" value="ECO:0007669"/>
    <property type="project" value="TreeGrafter"/>
</dbReference>
<dbReference type="Pfam" id="PF25313">
    <property type="entry name" value="BRWD_AD"/>
    <property type="match status" value="1"/>
</dbReference>
<dbReference type="InterPro" id="IPR019775">
    <property type="entry name" value="WD40_repeat_CS"/>
</dbReference>
<feature type="repeat" description="WD" evidence="5">
    <location>
        <begin position="456"/>
        <end position="498"/>
    </location>
</feature>
<dbReference type="GO" id="GO:0007010">
    <property type="term" value="P:cytoskeleton organization"/>
    <property type="evidence" value="ECO:0007669"/>
    <property type="project" value="TreeGrafter"/>
</dbReference>
<dbReference type="PROSITE" id="PS50082">
    <property type="entry name" value="WD_REPEATS_2"/>
    <property type="match status" value="5"/>
</dbReference>
<proteinExistence type="predicted"/>
<dbReference type="Pfam" id="PF00400">
    <property type="entry name" value="WD40"/>
    <property type="match status" value="6"/>
</dbReference>
<dbReference type="FunFam" id="2.130.10.10:FF:000674">
    <property type="entry name" value="WD-repeat protein, putative"/>
    <property type="match status" value="1"/>
</dbReference>
<dbReference type="GeneID" id="108738590"/>
<keyword evidence="3 4" id="KW-0103">Bromodomain</keyword>
<dbReference type="FunFam" id="1.20.920.10:FF:000044">
    <property type="entry name" value="Bromodomain and WD repeat domain-containing 1"/>
    <property type="match status" value="1"/>
</dbReference>
<feature type="compositionally biased region" description="Acidic residues" evidence="6">
    <location>
        <begin position="1633"/>
        <end position="1646"/>
    </location>
</feature>
<dbReference type="KEGG" id="apln:108738590"/>
<feature type="domain" description="Bromo" evidence="7">
    <location>
        <begin position="1167"/>
        <end position="1237"/>
    </location>
</feature>
<feature type="repeat" description="WD" evidence="5">
    <location>
        <begin position="219"/>
        <end position="260"/>
    </location>
</feature>
<gene>
    <name evidence="9" type="primary">LOC108738590</name>
</gene>
<accession>A0A1W4WUL5</accession>
<dbReference type="InterPro" id="IPR052060">
    <property type="entry name" value="Bromo_WD_repeat"/>
</dbReference>
<organism evidence="8 9">
    <name type="scientific">Agrilus planipennis</name>
    <name type="common">Emerald ash borer</name>
    <name type="synonym">Agrilus marcopoli</name>
    <dbReference type="NCBI Taxonomy" id="224129"/>
    <lineage>
        <taxon>Eukaryota</taxon>
        <taxon>Metazoa</taxon>
        <taxon>Ecdysozoa</taxon>
        <taxon>Arthropoda</taxon>
        <taxon>Hexapoda</taxon>
        <taxon>Insecta</taxon>
        <taxon>Pterygota</taxon>
        <taxon>Neoptera</taxon>
        <taxon>Endopterygota</taxon>
        <taxon>Coleoptera</taxon>
        <taxon>Polyphaga</taxon>
        <taxon>Elateriformia</taxon>
        <taxon>Buprestoidea</taxon>
        <taxon>Buprestidae</taxon>
        <taxon>Agrilinae</taxon>
        <taxon>Agrilus</taxon>
    </lineage>
</organism>
<dbReference type="PROSITE" id="PS00678">
    <property type="entry name" value="WD_REPEATS_1"/>
    <property type="match status" value="2"/>
</dbReference>
<feature type="repeat" description="WD" evidence="5">
    <location>
        <begin position="261"/>
        <end position="296"/>
    </location>
</feature>
<keyword evidence="8" id="KW-1185">Reference proteome</keyword>
<sequence length="1732" mass="196820">MENNQVVLKTPSIHGELYFLIQKFLSTGPLQDTYRTMIKELETQQILPERLDWTGQLHKRTLNDMDKLYPHIGPDYIYKILEGTLQLLEKEYPPTVKGIFSLLGAGQQSLLRGKEQKYTYNIRQYATEKKALASVQSYKVSHNIVNVLWGRKISSVRSQYLTVCPNLYSKICIQRRTLGHLSAVYCLLFDKTGRYILTGADDLLIKLWSSITGRLLATFRGASSEITDIAINLENTLLAAGSIDRILRVWDLQTGGPVAVLSGHTGMITSVNFCPSSRWDIRYLVSTSTDGSVAFWLYSQATGGKANFVSKPVQYQERMRPGQAQMICSSFSPGGIFLATGSADHHVRVYFMRGDEGPHRILETEAHLDRVDSIQWAHRGLRFVSGSKDGSAHIWHFESQQWKNVPLSHTENTEEGKKIRVTMVTWNCCDTRIVTAISDYNLKVWRAGTGDMERSLTGHTDEIYVLEAHPSDPHVVLSAGHDGQLFIWDIVRGHPVNSFKNNLEGQGYGAVFDAKWSPDGTMIAATDSHGHITIFGFGNGHSLFKVLPEELFFHTDYRPLVRDNNHHVLDEQTQVPPHLMPPPFLVDVDGNPYPPMLQRLVPGREHCQTEQLIPNIVEGLEGRQEVIEGLPDEEPYSEIDIMIAALAHRQYGQEGTNDAQNNVNNNHNMVNGNSNSSSSNSSNQGTSSSSTSQANTSNNSSIPTLRRSTSRRIGEGGIRQSVGEWQRDPNIKWKVRVLVQPLKPSELEKEKAIVDTYGAMEMEEYKKEMRRRPIMINTDNLNTSTHTHRRLRHPKKGRITGYRTRANASIEEIETEQPANESESPSSGNSDDEEVNVDEEEEEVSSESSSASESSGYSDWVADQGVSLEPPKRSKRRQAKRVIISPNESEEEKENTKPAVNHVLEKEPRPSTSSTVVPIHIPKNMQKEVPEIYKPSEWLAETRPRKAPYCPQMGDEVVYFRQGHELYIEAVKSKSIYEVNTKDLPWTKMQLKDHEFLKVVGIKYEIRPPRLCCLKLALLDQTGRLSGSVITVKYHDMPGVLDFFVLKQTYDAAVRKKWQSGDSFRCMIEDFWWHGTILSESPYSPDYPESKFMCYEVKWDNHEIDRVSPWDVEIIDDNHMPPTVGEAVPVLPKEMTAILYQPKPEEWPSGDRETACRRIIVGLDKIMALAIAEPFLAPVDLNQYPGYAYIVEYPIDLSTIKARFENRYYRRITSAQFDVRYLATNAEKFNEPHSIILKKARVITELCLRAIKSCSEDLDIVGIYHQLMDSYQSSESDVEVNVNNYGPSTSRSLRSLTTRSLSKPEDWKHEARALLEAMWQCEDSSPFKAPVDHLKHPDYYRIIDTPMDLGTIKEDLLGDNYETPHDFAKDVRLMFQNSKNYNTNKRSRIYAMTIRLSAMFEEHISKIIFNWKQAKRRKTVGRKKSRRRVAKTNVKYNNSDEEDSDASYRRRTATRPTQRSKSRSQVKDTKNGSLTNNLRRSKLLTQNGYAEPDTSDSDTDDSPSDNQPLSVSVNKGIKEKEEKKEENEETGNSSSSNSTDKSSSTNTSKSVKNIRKIGRKPEGSNSDWSADEKLKKTRRKETPRGNGNGNFSLSTRPRREPRKQSDESETEEDIAKVTKRTRTRNTTRKFVDLSDDDSVTDEDDEPLSNLTRGNTQLKNKRPKETDSSASDEGVRMSSRRSARKKPKYAENSDSGTNNSDDNSDDSDRRIVTISSRGRICRLTARARALLKN</sequence>
<dbReference type="Gene3D" id="2.30.30.1040">
    <property type="match status" value="1"/>
</dbReference>
<dbReference type="FunFam" id="1.20.920.10:FF:000066">
    <property type="entry name" value="Transcription initiation factor TFIID subunit 1"/>
    <property type="match status" value="1"/>
</dbReference>
<dbReference type="STRING" id="224129.A0A1W4WUL5"/>
<reference evidence="9" key="1">
    <citation type="submission" date="2025-08" db="UniProtKB">
        <authorList>
            <consortium name="RefSeq"/>
        </authorList>
    </citation>
    <scope>IDENTIFICATION</scope>
    <source>
        <tissue evidence="9">Entire body</tissue>
    </source>
</reference>
<feature type="repeat" description="WD" evidence="5">
    <location>
        <begin position="177"/>
        <end position="218"/>
    </location>
</feature>
<dbReference type="FunCoup" id="A0A1W4WUL5">
    <property type="interactions" value="2043"/>
</dbReference>
<evidence type="ECO:0000256" key="6">
    <source>
        <dbReference type="SAM" id="MobiDB-lite"/>
    </source>
</evidence>
<dbReference type="PRINTS" id="PR00503">
    <property type="entry name" value="BROMODOMAIN"/>
</dbReference>
<dbReference type="SUPFAM" id="SSF50978">
    <property type="entry name" value="WD40 repeat-like"/>
    <property type="match status" value="1"/>
</dbReference>
<dbReference type="CTD" id="254065"/>
<feature type="compositionally biased region" description="Basic residues" evidence="6">
    <location>
        <begin position="1617"/>
        <end position="1627"/>
    </location>
</feature>
<feature type="region of interest" description="Disordered" evidence="6">
    <location>
        <begin position="784"/>
        <end position="900"/>
    </location>
</feature>
<dbReference type="Gene3D" id="2.130.10.10">
    <property type="entry name" value="YVTN repeat-like/Quinoprotein amine dehydrogenase"/>
    <property type="match status" value="3"/>
</dbReference>
<dbReference type="PANTHER" id="PTHR16266:SF17">
    <property type="entry name" value="BRWD3"/>
    <property type="match status" value="1"/>
</dbReference>
<dbReference type="CDD" id="cd00200">
    <property type="entry name" value="WD40"/>
    <property type="match status" value="1"/>
</dbReference>
<keyword evidence="1 5" id="KW-0853">WD repeat</keyword>
<keyword evidence="2" id="KW-0677">Repeat</keyword>
<feature type="compositionally biased region" description="Basic and acidic residues" evidence="6">
    <location>
        <begin position="1516"/>
        <end position="1526"/>
    </location>
</feature>
<protein>
    <submittedName>
        <fullName evidence="9">Bromodomain and WD repeat-containing protein 3 isoform X1</fullName>
    </submittedName>
</protein>
<feature type="compositionally biased region" description="Basic residues" evidence="6">
    <location>
        <begin position="1677"/>
        <end position="1686"/>
    </location>
</feature>
<dbReference type="GO" id="GO:0006357">
    <property type="term" value="P:regulation of transcription by RNA polymerase II"/>
    <property type="evidence" value="ECO:0007669"/>
    <property type="project" value="TreeGrafter"/>
</dbReference>
<feature type="compositionally biased region" description="Polar residues" evidence="6">
    <location>
        <begin position="1471"/>
        <end position="1488"/>
    </location>
</feature>
<feature type="domain" description="Bromo" evidence="7">
    <location>
        <begin position="1319"/>
        <end position="1389"/>
    </location>
</feature>
<dbReference type="PROSITE" id="PS50014">
    <property type="entry name" value="BROMODOMAIN_2"/>
    <property type="match status" value="2"/>
</dbReference>
<evidence type="ECO:0000256" key="1">
    <source>
        <dbReference type="ARBA" id="ARBA00022574"/>
    </source>
</evidence>
<dbReference type="InterPro" id="IPR057451">
    <property type="entry name" value="BRWD/PHIP_AD"/>
</dbReference>
<evidence type="ECO:0000256" key="4">
    <source>
        <dbReference type="PROSITE-ProRule" id="PRU00035"/>
    </source>
</evidence>
<feature type="compositionally biased region" description="Basic residues" evidence="6">
    <location>
        <begin position="1449"/>
        <end position="1464"/>
    </location>
</feature>
<dbReference type="InterPro" id="IPR036322">
    <property type="entry name" value="WD40_repeat_dom_sf"/>
</dbReference>
<feature type="compositionally biased region" description="Low complexity" evidence="6">
    <location>
        <begin position="1691"/>
        <end position="1700"/>
    </location>
</feature>
<dbReference type="Pfam" id="PF25437">
    <property type="entry name" value="BRWD1_N"/>
    <property type="match status" value="1"/>
</dbReference>
<feature type="region of interest" description="Disordered" evidence="6">
    <location>
        <begin position="655"/>
        <end position="721"/>
    </location>
</feature>
<dbReference type="OrthoDB" id="10265743at2759"/>
<evidence type="ECO:0000256" key="5">
    <source>
        <dbReference type="PROSITE-ProRule" id="PRU00221"/>
    </source>
</evidence>
<dbReference type="InterPro" id="IPR057452">
    <property type="entry name" value="BRWD/PHIP_N"/>
</dbReference>
<dbReference type="GO" id="GO:0005634">
    <property type="term" value="C:nucleus"/>
    <property type="evidence" value="ECO:0007669"/>
    <property type="project" value="TreeGrafter"/>
</dbReference>
<dbReference type="SMART" id="SM00297">
    <property type="entry name" value="BROMO"/>
    <property type="match status" value="2"/>
</dbReference>
<evidence type="ECO:0000256" key="3">
    <source>
        <dbReference type="ARBA" id="ARBA00023117"/>
    </source>
</evidence>
<dbReference type="InParanoid" id="A0A1W4WUL5"/>
<dbReference type="InterPro" id="IPR001487">
    <property type="entry name" value="Bromodomain"/>
</dbReference>
<dbReference type="Proteomes" id="UP000192223">
    <property type="component" value="Unplaced"/>
</dbReference>
<dbReference type="PROSITE" id="PS50294">
    <property type="entry name" value="WD_REPEATS_REGION"/>
    <property type="match status" value="5"/>
</dbReference>
<feature type="compositionally biased region" description="Acidic residues" evidence="6">
    <location>
        <begin position="830"/>
        <end position="845"/>
    </location>
</feature>
<evidence type="ECO:0000256" key="2">
    <source>
        <dbReference type="ARBA" id="ARBA00022737"/>
    </source>
</evidence>
<name>A0A1W4WUL5_AGRPL</name>
<dbReference type="Pfam" id="PF00439">
    <property type="entry name" value="Bromodomain"/>
    <property type="match status" value="2"/>
</dbReference>
<feature type="compositionally biased region" description="Low complexity" evidence="6">
    <location>
        <begin position="1530"/>
        <end position="1551"/>
    </location>
</feature>
<dbReference type="InterPro" id="IPR036427">
    <property type="entry name" value="Bromodomain-like_sf"/>
</dbReference>
<dbReference type="PROSITE" id="PS00633">
    <property type="entry name" value="BROMODOMAIN_1"/>
    <property type="match status" value="1"/>
</dbReference>
<feature type="compositionally biased region" description="Basic residues" evidence="6">
    <location>
        <begin position="786"/>
        <end position="798"/>
    </location>
</feature>
<dbReference type="SUPFAM" id="SSF47370">
    <property type="entry name" value="Bromodomain"/>
    <property type="match status" value="2"/>
</dbReference>
<feature type="compositionally biased region" description="Low complexity" evidence="6">
    <location>
        <begin position="657"/>
        <end position="701"/>
    </location>
</feature>
<dbReference type="InterPro" id="IPR015943">
    <property type="entry name" value="WD40/YVTN_repeat-like_dom_sf"/>
</dbReference>